<dbReference type="PROSITE" id="PS50262">
    <property type="entry name" value="G_PROTEIN_RECEP_F1_2"/>
    <property type="match status" value="1"/>
</dbReference>
<evidence type="ECO:0000313" key="12">
    <source>
        <dbReference type="EMBL" id="RMX59047.1"/>
    </source>
</evidence>
<organism evidence="12 13">
    <name type="scientific">Pocillopora damicornis</name>
    <name type="common">Cauliflower coral</name>
    <name type="synonym">Millepora damicornis</name>
    <dbReference type="NCBI Taxonomy" id="46731"/>
    <lineage>
        <taxon>Eukaryota</taxon>
        <taxon>Metazoa</taxon>
        <taxon>Cnidaria</taxon>
        <taxon>Anthozoa</taxon>
        <taxon>Hexacorallia</taxon>
        <taxon>Scleractinia</taxon>
        <taxon>Astrocoeniina</taxon>
        <taxon>Pocilloporidae</taxon>
        <taxon>Pocillopora</taxon>
    </lineage>
</organism>
<feature type="transmembrane region" description="Helical" evidence="10">
    <location>
        <begin position="227"/>
        <end position="249"/>
    </location>
</feature>
<feature type="transmembrane region" description="Helical" evidence="10">
    <location>
        <begin position="100"/>
        <end position="120"/>
    </location>
</feature>
<dbReference type="GO" id="GO:0004930">
    <property type="term" value="F:G protein-coupled receptor activity"/>
    <property type="evidence" value="ECO:0007669"/>
    <property type="project" value="UniProtKB-KW"/>
</dbReference>
<dbReference type="OrthoDB" id="5859976at2759"/>
<evidence type="ECO:0000256" key="2">
    <source>
        <dbReference type="ARBA" id="ARBA00022475"/>
    </source>
</evidence>
<gene>
    <name evidence="12" type="ORF">pdam_00010000</name>
</gene>
<proteinExistence type="predicted"/>
<feature type="transmembrane region" description="Helical" evidence="10">
    <location>
        <begin position="261"/>
        <end position="280"/>
    </location>
</feature>
<dbReference type="EMBL" id="RCHS01000400">
    <property type="protein sequence ID" value="RMX59047.1"/>
    <property type="molecule type" value="Genomic_DNA"/>
</dbReference>
<dbReference type="STRING" id="46731.A0A3M6UZJ5"/>
<dbReference type="PRINTS" id="PR00237">
    <property type="entry name" value="GPCRRHODOPSN"/>
</dbReference>
<keyword evidence="6 10" id="KW-0472">Membrane</keyword>
<evidence type="ECO:0000256" key="5">
    <source>
        <dbReference type="ARBA" id="ARBA00023040"/>
    </source>
</evidence>
<comment type="caution">
    <text evidence="12">The sequence shown here is derived from an EMBL/GenBank/DDBJ whole genome shotgun (WGS) entry which is preliminary data.</text>
</comment>
<dbReference type="PANTHER" id="PTHR24246">
    <property type="entry name" value="OLFACTORY RECEPTOR AND ADENOSINE RECEPTOR"/>
    <property type="match status" value="1"/>
</dbReference>
<sequence length="312" mass="34156">MNVTANHPAFNVSYEECSLSVAHGITLISINSILCVLGTFGNILVCVAVSINLRLRRPSNFLLFSLAIADLIVTMVCEPLVVAILAKITFVKDCAANLELLYKITSRVSCAASVVHLAAISVDRLLAVMYPLGHEIMMQKYGLKIMIIACWTFSLAVPVISAVVPDSFPKAFLGAGTFAASYIIIIVSYSLIMIFLIRLKKKRRQNKGQTPSVHVTSRVEARVACTLAIVIAVFTACWFPLVITLFVAGKPLVQPQGVAHMWIRTLALSNSAMNFAIYTFRIRDFYEAGSPLTGSRCEEEALCWLTEMSDLG</sequence>
<dbReference type="Gene3D" id="1.20.1070.10">
    <property type="entry name" value="Rhodopsin 7-helix transmembrane proteins"/>
    <property type="match status" value="1"/>
</dbReference>
<feature type="transmembrane region" description="Helical" evidence="10">
    <location>
        <begin position="171"/>
        <end position="197"/>
    </location>
</feature>
<evidence type="ECO:0000256" key="8">
    <source>
        <dbReference type="ARBA" id="ARBA00023180"/>
    </source>
</evidence>
<keyword evidence="13" id="KW-1185">Reference proteome</keyword>
<dbReference type="CDD" id="cd00637">
    <property type="entry name" value="7tm_classA_rhodopsin-like"/>
    <property type="match status" value="1"/>
</dbReference>
<evidence type="ECO:0000256" key="9">
    <source>
        <dbReference type="ARBA" id="ARBA00023224"/>
    </source>
</evidence>
<feature type="transmembrane region" description="Helical" evidence="10">
    <location>
        <begin position="20"/>
        <end position="49"/>
    </location>
</feature>
<keyword evidence="8" id="KW-0325">Glycoprotein</keyword>
<keyword evidence="9" id="KW-0807">Transducer</keyword>
<keyword evidence="3 10" id="KW-0812">Transmembrane</keyword>
<feature type="transmembrane region" description="Helical" evidence="10">
    <location>
        <begin position="61"/>
        <end position="88"/>
    </location>
</feature>
<protein>
    <recommendedName>
        <fullName evidence="11">G-protein coupled receptors family 1 profile domain-containing protein</fullName>
    </recommendedName>
</protein>
<evidence type="ECO:0000313" key="13">
    <source>
        <dbReference type="Proteomes" id="UP000275408"/>
    </source>
</evidence>
<keyword evidence="2" id="KW-1003">Cell membrane</keyword>
<dbReference type="AlphaFoldDB" id="A0A3M6UZJ5"/>
<dbReference type="GO" id="GO:0005886">
    <property type="term" value="C:plasma membrane"/>
    <property type="evidence" value="ECO:0007669"/>
    <property type="project" value="UniProtKB-SubCell"/>
</dbReference>
<evidence type="ECO:0000259" key="11">
    <source>
        <dbReference type="PROSITE" id="PS50262"/>
    </source>
</evidence>
<dbReference type="SMART" id="SM01381">
    <property type="entry name" value="7TM_GPCR_Srsx"/>
    <property type="match status" value="1"/>
</dbReference>
<evidence type="ECO:0000256" key="6">
    <source>
        <dbReference type="ARBA" id="ARBA00023136"/>
    </source>
</evidence>
<name>A0A3M6UZJ5_POCDA</name>
<evidence type="ECO:0000256" key="10">
    <source>
        <dbReference type="SAM" id="Phobius"/>
    </source>
</evidence>
<evidence type="ECO:0000256" key="4">
    <source>
        <dbReference type="ARBA" id="ARBA00022989"/>
    </source>
</evidence>
<evidence type="ECO:0000256" key="3">
    <source>
        <dbReference type="ARBA" id="ARBA00022692"/>
    </source>
</evidence>
<keyword evidence="7" id="KW-0675">Receptor</keyword>
<accession>A0A3M6UZJ5</accession>
<keyword evidence="4 10" id="KW-1133">Transmembrane helix</keyword>
<comment type="subcellular location">
    <subcellularLocation>
        <location evidence="1">Cell membrane</location>
        <topology evidence="1">Multi-pass membrane protein</topology>
    </subcellularLocation>
</comment>
<reference evidence="12 13" key="1">
    <citation type="journal article" date="2018" name="Sci. Rep.">
        <title>Comparative analysis of the Pocillopora damicornis genome highlights role of immune system in coral evolution.</title>
        <authorList>
            <person name="Cunning R."/>
            <person name="Bay R.A."/>
            <person name="Gillette P."/>
            <person name="Baker A.C."/>
            <person name="Traylor-Knowles N."/>
        </authorList>
    </citation>
    <scope>NUCLEOTIDE SEQUENCE [LARGE SCALE GENOMIC DNA]</scope>
    <source>
        <strain evidence="12">RSMAS</strain>
        <tissue evidence="12">Whole animal</tissue>
    </source>
</reference>
<keyword evidence="5" id="KW-0297">G-protein coupled receptor</keyword>
<evidence type="ECO:0000256" key="7">
    <source>
        <dbReference type="ARBA" id="ARBA00023170"/>
    </source>
</evidence>
<dbReference type="SUPFAM" id="SSF81321">
    <property type="entry name" value="Family A G protein-coupled receptor-like"/>
    <property type="match status" value="1"/>
</dbReference>
<dbReference type="InterPro" id="IPR017452">
    <property type="entry name" value="GPCR_Rhodpsn_7TM"/>
</dbReference>
<dbReference type="InterPro" id="IPR000276">
    <property type="entry name" value="GPCR_Rhodpsn"/>
</dbReference>
<dbReference type="Pfam" id="PF00001">
    <property type="entry name" value="7tm_1"/>
    <property type="match status" value="2"/>
</dbReference>
<feature type="transmembrane region" description="Helical" evidence="10">
    <location>
        <begin position="141"/>
        <end position="165"/>
    </location>
</feature>
<feature type="domain" description="G-protein coupled receptors family 1 profile" evidence="11">
    <location>
        <begin position="41"/>
        <end position="278"/>
    </location>
</feature>
<dbReference type="Proteomes" id="UP000275408">
    <property type="component" value="Unassembled WGS sequence"/>
</dbReference>
<evidence type="ECO:0000256" key="1">
    <source>
        <dbReference type="ARBA" id="ARBA00004651"/>
    </source>
</evidence>
<dbReference type="PANTHER" id="PTHR24246:SF27">
    <property type="entry name" value="ADENOSINE RECEPTOR, ISOFORM A"/>
    <property type="match status" value="1"/>
</dbReference>